<dbReference type="HOGENOM" id="CLU_2073992_0_0_1"/>
<feature type="chain" id="PRO_5003885034" evidence="2">
    <location>
        <begin position="21"/>
        <end position="118"/>
    </location>
</feature>
<accession>K5VV67</accession>
<dbReference type="Proteomes" id="UP000008370">
    <property type="component" value="Unassembled WGS sequence"/>
</dbReference>
<dbReference type="InterPro" id="IPR000250">
    <property type="entry name" value="Peptidase_G1"/>
</dbReference>
<proteinExistence type="predicted"/>
<reference evidence="3 4" key="1">
    <citation type="journal article" date="2012" name="BMC Genomics">
        <title>Comparative genomics of the white-rot fungi, Phanerochaete carnosa and P. chrysosporium, to elucidate the genetic basis of the distinct wood types they colonize.</title>
        <authorList>
            <person name="Suzuki H."/>
            <person name="MacDonald J."/>
            <person name="Syed K."/>
            <person name="Salamov A."/>
            <person name="Hori C."/>
            <person name="Aerts A."/>
            <person name="Henrissat B."/>
            <person name="Wiebenga A."/>
            <person name="vanKuyk P.A."/>
            <person name="Barry K."/>
            <person name="Lindquist E."/>
            <person name="LaButti K."/>
            <person name="Lapidus A."/>
            <person name="Lucas S."/>
            <person name="Coutinho P."/>
            <person name="Gong Y."/>
            <person name="Samejima M."/>
            <person name="Mahadevan R."/>
            <person name="Abou-Zaid M."/>
            <person name="de Vries R.P."/>
            <person name="Igarashi K."/>
            <person name="Yadav J.S."/>
            <person name="Grigoriev I.V."/>
            <person name="Master E.R."/>
        </authorList>
    </citation>
    <scope>NUCLEOTIDE SEQUENCE [LARGE SCALE GENOMIC DNA]</scope>
    <source>
        <strain evidence="3 4">HHB-10118-sp</strain>
    </source>
</reference>
<dbReference type="GO" id="GO:0070007">
    <property type="term" value="F:glutamic-type endopeptidase activity"/>
    <property type="evidence" value="ECO:0007669"/>
    <property type="project" value="InterPro"/>
</dbReference>
<feature type="signal peptide" evidence="2">
    <location>
        <begin position="1"/>
        <end position="20"/>
    </location>
</feature>
<dbReference type="Pfam" id="PF01828">
    <property type="entry name" value="Peptidase_A4"/>
    <property type="match status" value="1"/>
</dbReference>
<dbReference type="KEGG" id="pco:PHACADRAFT_200410"/>
<dbReference type="InParanoid" id="K5VV67"/>
<feature type="region of interest" description="Disordered" evidence="1">
    <location>
        <begin position="93"/>
        <end position="118"/>
    </location>
</feature>
<gene>
    <name evidence="3" type="ORF">PHACADRAFT_200410</name>
</gene>
<keyword evidence="2" id="KW-0732">Signal</keyword>
<sequence>MYFISIVSFVLALAATTVVSRPPLKSFHQVRNTRRSGRARSSTASNNTVIDVTATAGAFLNATEGTFSSVTGSFMIPTLSVPEGKDPSKLYAASAQGRPWRHQLRERPHGWYRPHSPK</sequence>
<evidence type="ECO:0000313" key="4">
    <source>
        <dbReference type="Proteomes" id="UP000008370"/>
    </source>
</evidence>
<dbReference type="EMBL" id="JH930478">
    <property type="protein sequence ID" value="EKM50464.1"/>
    <property type="molecule type" value="Genomic_DNA"/>
</dbReference>
<dbReference type="GO" id="GO:0006508">
    <property type="term" value="P:proteolysis"/>
    <property type="evidence" value="ECO:0007669"/>
    <property type="project" value="InterPro"/>
</dbReference>
<organism evidence="3 4">
    <name type="scientific">Phanerochaete carnosa (strain HHB-10118-sp)</name>
    <name type="common">White-rot fungus</name>
    <name type="synonym">Peniophora carnosa</name>
    <dbReference type="NCBI Taxonomy" id="650164"/>
    <lineage>
        <taxon>Eukaryota</taxon>
        <taxon>Fungi</taxon>
        <taxon>Dikarya</taxon>
        <taxon>Basidiomycota</taxon>
        <taxon>Agaricomycotina</taxon>
        <taxon>Agaricomycetes</taxon>
        <taxon>Polyporales</taxon>
        <taxon>Phanerochaetaceae</taxon>
        <taxon>Phanerochaete</taxon>
    </lineage>
</organism>
<name>K5VV67_PHACS</name>
<evidence type="ECO:0000313" key="3">
    <source>
        <dbReference type="EMBL" id="EKM50464.1"/>
    </source>
</evidence>
<evidence type="ECO:0000256" key="1">
    <source>
        <dbReference type="SAM" id="MobiDB-lite"/>
    </source>
</evidence>
<evidence type="ECO:0000256" key="2">
    <source>
        <dbReference type="SAM" id="SignalP"/>
    </source>
</evidence>
<protein>
    <submittedName>
        <fullName evidence="3">Uncharacterized protein</fullName>
    </submittedName>
</protein>
<dbReference type="RefSeq" id="XP_007400736.1">
    <property type="nucleotide sequence ID" value="XM_007400674.1"/>
</dbReference>
<dbReference type="AlphaFoldDB" id="K5VV67"/>
<keyword evidence="4" id="KW-1185">Reference proteome</keyword>
<dbReference type="GeneID" id="18911506"/>